<gene>
    <name evidence="4" type="ORF">E1N52_34940</name>
</gene>
<evidence type="ECO:0000313" key="4">
    <source>
        <dbReference type="EMBL" id="TDG03438.1"/>
    </source>
</evidence>
<evidence type="ECO:0000313" key="5">
    <source>
        <dbReference type="Proteomes" id="UP000295606"/>
    </source>
</evidence>
<dbReference type="GO" id="GO:0000160">
    <property type="term" value="P:phosphorelay signal transduction system"/>
    <property type="evidence" value="ECO:0007669"/>
    <property type="project" value="InterPro"/>
</dbReference>
<dbReference type="PANTHER" id="PTHR44591:SF3">
    <property type="entry name" value="RESPONSE REGULATORY DOMAIN-CONTAINING PROTEIN"/>
    <property type="match status" value="1"/>
</dbReference>
<protein>
    <submittedName>
        <fullName evidence="4">Response regulator</fullName>
    </submittedName>
</protein>
<comment type="caution">
    <text evidence="4">The sequence shown here is derived from an EMBL/GenBank/DDBJ whole genome shotgun (WGS) entry which is preliminary data.</text>
</comment>
<dbReference type="AlphaFoldDB" id="A0A4V2ZV26"/>
<sequence length="146" mass="15726">MEKPDQESFPARQAWFTRRSVRTDEQPRVVVVDDNAAAADAVCVALGLAGYQTCAAYSAAHAVAECERANAHVVLLDINMPQVDGHQTAGMLRSRAATREIIIVAYTALPLESVAARIMPGSFDGYCRKGAAIAELVTWLASCFEV</sequence>
<dbReference type="Gene3D" id="3.40.50.2300">
    <property type="match status" value="1"/>
</dbReference>
<dbReference type="Proteomes" id="UP000295606">
    <property type="component" value="Unassembled WGS sequence"/>
</dbReference>
<dbReference type="RefSeq" id="WP_133188426.1">
    <property type="nucleotide sequence ID" value="NZ_SMOD01000041.1"/>
</dbReference>
<dbReference type="InterPro" id="IPR011006">
    <property type="entry name" value="CheY-like_superfamily"/>
</dbReference>
<evidence type="ECO:0000256" key="1">
    <source>
        <dbReference type="ARBA" id="ARBA00022553"/>
    </source>
</evidence>
<name>A0A4V2ZV26_9BURK</name>
<dbReference type="SMART" id="SM00448">
    <property type="entry name" value="REC"/>
    <property type="match status" value="1"/>
</dbReference>
<dbReference type="PANTHER" id="PTHR44591">
    <property type="entry name" value="STRESS RESPONSE REGULATOR PROTEIN 1"/>
    <property type="match status" value="1"/>
</dbReference>
<dbReference type="SUPFAM" id="SSF52172">
    <property type="entry name" value="CheY-like"/>
    <property type="match status" value="1"/>
</dbReference>
<dbReference type="PROSITE" id="PS50110">
    <property type="entry name" value="RESPONSE_REGULATORY"/>
    <property type="match status" value="1"/>
</dbReference>
<reference evidence="4 5" key="1">
    <citation type="submission" date="2019-03" db="EMBL/GenBank/DDBJ databases">
        <title>Paraburkholderia sp. isolated from native Mimosa gymnas in Guartela State Park, Brazil.</title>
        <authorList>
            <person name="Paulitsch F."/>
            <person name="Hungria M."/>
            <person name="Delamuta J.R.M."/>
            <person name="Ribeiro R.A."/>
            <person name="Dall'Agnol R."/>
            <person name="Silva J.S.B."/>
        </authorList>
    </citation>
    <scope>NUCLEOTIDE SEQUENCE [LARGE SCALE GENOMIC DNA]</scope>
    <source>
        <strain evidence="4 5">CNPSo 3008</strain>
    </source>
</reference>
<feature type="modified residue" description="4-aspartylphosphate" evidence="2">
    <location>
        <position position="77"/>
    </location>
</feature>
<accession>A0A4V2ZV26</accession>
<dbReference type="EMBL" id="SMOD01000041">
    <property type="protein sequence ID" value="TDG03438.1"/>
    <property type="molecule type" value="Genomic_DNA"/>
</dbReference>
<dbReference type="InterPro" id="IPR050595">
    <property type="entry name" value="Bact_response_regulator"/>
</dbReference>
<dbReference type="InterPro" id="IPR001789">
    <property type="entry name" value="Sig_transdc_resp-reg_receiver"/>
</dbReference>
<keyword evidence="1 2" id="KW-0597">Phosphoprotein</keyword>
<proteinExistence type="predicted"/>
<dbReference type="Pfam" id="PF00072">
    <property type="entry name" value="Response_reg"/>
    <property type="match status" value="1"/>
</dbReference>
<organism evidence="4 5">
    <name type="scientific">Paraburkholderia guartelaensis</name>
    <dbReference type="NCBI Taxonomy" id="2546446"/>
    <lineage>
        <taxon>Bacteria</taxon>
        <taxon>Pseudomonadati</taxon>
        <taxon>Pseudomonadota</taxon>
        <taxon>Betaproteobacteria</taxon>
        <taxon>Burkholderiales</taxon>
        <taxon>Burkholderiaceae</taxon>
        <taxon>Paraburkholderia</taxon>
    </lineage>
</organism>
<dbReference type="OrthoDB" id="9131147at2"/>
<feature type="domain" description="Response regulatory" evidence="3">
    <location>
        <begin position="28"/>
        <end position="144"/>
    </location>
</feature>
<evidence type="ECO:0000259" key="3">
    <source>
        <dbReference type="PROSITE" id="PS50110"/>
    </source>
</evidence>
<evidence type="ECO:0000256" key="2">
    <source>
        <dbReference type="PROSITE-ProRule" id="PRU00169"/>
    </source>
</evidence>